<keyword evidence="7" id="KW-1185">Reference proteome</keyword>
<accession>A0AA38X6Z6</accession>
<dbReference type="Pfam" id="PF08386">
    <property type="entry name" value="Abhydrolase_4"/>
    <property type="match status" value="1"/>
</dbReference>
<name>A0AA38X6Z6_9EURO</name>
<dbReference type="AlphaFoldDB" id="A0AA38X6Z6"/>
<dbReference type="SUPFAM" id="SSF53474">
    <property type="entry name" value="alpha/beta-Hydrolases"/>
    <property type="match status" value="1"/>
</dbReference>
<dbReference type="PANTHER" id="PTHR43248:SF25">
    <property type="entry name" value="AB HYDROLASE-1 DOMAIN-CONTAINING PROTEIN-RELATED"/>
    <property type="match status" value="1"/>
</dbReference>
<comment type="similarity">
    <text evidence="1">Belongs to the peptidase S33 family.</text>
</comment>
<dbReference type="InterPro" id="IPR029058">
    <property type="entry name" value="AB_hydrolase_fold"/>
</dbReference>
<reference evidence="6" key="1">
    <citation type="submission" date="2022-10" db="EMBL/GenBank/DDBJ databases">
        <title>Culturing micro-colonial fungi from biological soil crusts in the Mojave desert and describing Neophaeococcomyces mojavensis, and introducing the new genera and species Taxawa tesnikishii.</title>
        <authorList>
            <person name="Kurbessoian T."/>
            <person name="Stajich J.E."/>
        </authorList>
    </citation>
    <scope>NUCLEOTIDE SEQUENCE</scope>
    <source>
        <strain evidence="6">TK_41</strain>
    </source>
</reference>
<protein>
    <recommendedName>
        <fullName evidence="8">Peptidase S33 tripeptidyl aminopeptidase-like C-terminal domain-containing protein</fullName>
    </recommendedName>
</protein>
<dbReference type="InterPro" id="IPR000073">
    <property type="entry name" value="AB_hydrolase_1"/>
</dbReference>
<dbReference type="Proteomes" id="UP001172673">
    <property type="component" value="Unassembled WGS sequence"/>
</dbReference>
<evidence type="ECO:0000313" key="7">
    <source>
        <dbReference type="Proteomes" id="UP001172673"/>
    </source>
</evidence>
<sequence>MLLVSSLFLSLAAQTLAAGSINWHTNCKSISNVSSVPLNCANFSVPLDYTDAKSKKTLNLTLVRIDAVKKPVKGSILFNPGGPGDSAVRLVADGPQELLAFTGGHFNIIGFDSRGVNKTLPYACFKPGQADLFAPVLLNSSDTALGQNFANAEIQASLCQEATKDFGELVGTAFVARDMARIVDALGEDGLLRYWGFSYGTVLGATFSAMFPNKVGRVVLDGNVNVHDYYAGQTAGNVEKLDDVVAGFYSGCVSSSRCALARTTQDANNLANIVENTLESLKFTPIPLVVKGTPLVLDYTTVKNLMFTSMYKISEWSTLSQVLQGLVSGNITEVVGAVAALGGGGVPQIQSLFGIECGDGALRTDNVTDLEPLIARLSEQSQWGGLDSGVTNAIECAPWKQKAKEVYSGDWQVHTKNPLMLIGSELDPVTPLSNAVNNSASFSGSAVLNHNGYGHTSLSQLSLCTIKAVQAYLNDGVLPAAGTICQPTVTLFSNQSQAQILGLIANSTTAAKDKRDEDHDILAAVGRLRRRVI</sequence>
<dbReference type="InterPro" id="IPR013595">
    <property type="entry name" value="Pept_S33_TAP-like_C"/>
</dbReference>
<dbReference type="GO" id="GO:0016787">
    <property type="term" value="F:hydrolase activity"/>
    <property type="evidence" value="ECO:0007669"/>
    <property type="project" value="UniProtKB-KW"/>
</dbReference>
<evidence type="ECO:0000259" key="5">
    <source>
        <dbReference type="Pfam" id="PF08386"/>
    </source>
</evidence>
<keyword evidence="2" id="KW-0378">Hydrolase</keyword>
<dbReference type="Pfam" id="PF00561">
    <property type="entry name" value="Abhydrolase_1"/>
    <property type="match status" value="1"/>
</dbReference>
<gene>
    <name evidence="6" type="ORF">H2200_008081</name>
</gene>
<evidence type="ECO:0008006" key="8">
    <source>
        <dbReference type="Google" id="ProtNLM"/>
    </source>
</evidence>
<feature type="signal peptide" evidence="3">
    <location>
        <begin position="1"/>
        <end position="17"/>
    </location>
</feature>
<proteinExistence type="inferred from homology"/>
<evidence type="ECO:0000313" key="6">
    <source>
        <dbReference type="EMBL" id="KAJ9608002.1"/>
    </source>
</evidence>
<comment type="caution">
    <text evidence="6">The sequence shown here is derived from an EMBL/GenBank/DDBJ whole genome shotgun (WGS) entry which is preliminary data.</text>
</comment>
<dbReference type="PANTHER" id="PTHR43248">
    <property type="entry name" value="2-SUCCINYL-6-HYDROXY-2,4-CYCLOHEXADIENE-1-CARBOXYLATE SYNTHASE"/>
    <property type="match status" value="1"/>
</dbReference>
<organism evidence="6 7">
    <name type="scientific">Cladophialophora chaetospira</name>
    <dbReference type="NCBI Taxonomy" id="386627"/>
    <lineage>
        <taxon>Eukaryota</taxon>
        <taxon>Fungi</taxon>
        <taxon>Dikarya</taxon>
        <taxon>Ascomycota</taxon>
        <taxon>Pezizomycotina</taxon>
        <taxon>Eurotiomycetes</taxon>
        <taxon>Chaetothyriomycetidae</taxon>
        <taxon>Chaetothyriales</taxon>
        <taxon>Herpotrichiellaceae</taxon>
        <taxon>Cladophialophora</taxon>
    </lineage>
</organism>
<feature type="domain" description="AB hydrolase-1" evidence="4">
    <location>
        <begin position="76"/>
        <end position="223"/>
    </location>
</feature>
<dbReference type="InterPro" id="IPR051601">
    <property type="entry name" value="Serine_prot/Carboxylest_S33"/>
</dbReference>
<feature type="chain" id="PRO_5041341041" description="Peptidase S33 tripeptidyl aminopeptidase-like C-terminal domain-containing protein" evidence="3">
    <location>
        <begin position="18"/>
        <end position="533"/>
    </location>
</feature>
<evidence type="ECO:0000256" key="3">
    <source>
        <dbReference type="SAM" id="SignalP"/>
    </source>
</evidence>
<evidence type="ECO:0000256" key="2">
    <source>
        <dbReference type="ARBA" id="ARBA00022801"/>
    </source>
</evidence>
<dbReference type="EMBL" id="JAPDRK010000011">
    <property type="protein sequence ID" value="KAJ9608002.1"/>
    <property type="molecule type" value="Genomic_DNA"/>
</dbReference>
<keyword evidence="3" id="KW-0732">Signal</keyword>
<dbReference type="Gene3D" id="3.40.50.1820">
    <property type="entry name" value="alpha/beta hydrolase"/>
    <property type="match status" value="1"/>
</dbReference>
<feature type="domain" description="Peptidase S33 tripeptidyl aminopeptidase-like C-terminal" evidence="5">
    <location>
        <begin position="392"/>
        <end position="485"/>
    </location>
</feature>
<evidence type="ECO:0000259" key="4">
    <source>
        <dbReference type="Pfam" id="PF00561"/>
    </source>
</evidence>
<evidence type="ECO:0000256" key="1">
    <source>
        <dbReference type="ARBA" id="ARBA00010088"/>
    </source>
</evidence>